<evidence type="ECO:0000313" key="3">
    <source>
        <dbReference type="EMBL" id="RUO80500.1"/>
    </source>
</evidence>
<dbReference type="InterPro" id="IPR050921">
    <property type="entry name" value="T4SS_GSP_E_ATPase"/>
</dbReference>
<dbReference type="AlphaFoldDB" id="A0A432ZRG9"/>
<organism evidence="3 4">
    <name type="scientific">Idiomarina tyrosinivorans</name>
    <dbReference type="NCBI Taxonomy" id="1445662"/>
    <lineage>
        <taxon>Bacteria</taxon>
        <taxon>Pseudomonadati</taxon>
        <taxon>Pseudomonadota</taxon>
        <taxon>Gammaproteobacteria</taxon>
        <taxon>Alteromonadales</taxon>
        <taxon>Idiomarinaceae</taxon>
        <taxon>Idiomarina</taxon>
    </lineage>
</organism>
<dbReference type="PANTHER" id="PTHR30486">
    <property type="entry name" value="TWITCHING MOTILITY PROTEIN PILT"/>
    <property type="match status" value="1"/>
</dbReference>
<proteinExistence type="inferred from homology"/>
<protein>
    <submittedName>
        <fullName evidence="3">Pilus assembly protein CpaF</fullName>
    </submittedName>
</protein>
<dbReference type="GO" id="GO:0016887">
    <property type="term" value="F:ATP hydrolysis activity"/>
    <property type="evidence" value="ECO:0007669"/>
    <property type="project" value="InterPro"/>
</dbReference>
<dbReference type="Gene3D" id="3.40.50.300">
    <property type="entry name" value="P-loop containing nucleotide triphosphate hydrolases"/>
    <property type="match status" value="1"/>
</dbReference>
<keyword evidence="4" id="KW-1185">Reference proteome</keyword>
<dbReference type="PANTHER" id="PTHR30486:SF15">
    <property type="entry name" value="TYPE II_IV SECRETION SYSTEM ATPASE"/>
    <property type="match status" value="1"/>
</dbReference>
<dbReference type="InterPro" id="IPR027417">
    <property type="entry name" value="P-loop_NTPase"/>
</dbReference>
<dbReference type="OrthoDB" id="9810761at2"/>
<feature type="domain" description="Bacterial type II secretion system protein E" evidence="2">
    <location>
        <begin position="71"/>
        <end position="350"/>
    </location>
</feature>
<dbReference type="Proteomes" id="UP000287996">
    <property type="component" value="Unassembled WGS sequence"/>
</dbReference>
<dbReference type="InterPro" id="IPR001482">
    <property type="entry name" value="T2SS/T4SS_dom"/>
</dbReference>
<dbReference type="SUPFAM" id="SSF52540">
    <property type="entry name" value="P-loop containing nucleoside triphosphate hydrolases"/>
    <property type="match status" value="1"/>
</dbReference>
<evidence type="ECO:0000256" key="1">
    <source>
        <dbReference type="ARBA" id="ARBA00006611"/>
    </source>
</evidence>
<accession>A0A432ZRG9</accession>
<name>A0A432ZRG9_9GAMM</name>
<dbReference type="RefSeq" id="WP_126841557.1">
    <property type="nucleotide sequence ID" value="NZ_PIQH01000004.1"/>
</dbReference>
<comment type="caution">
    <text evidence="3">The sequence shown here is derived from an EMBL/GenBank/DDBJ whole genome shotgun (WGS) entry which is preliminary data.</text>
</comment>
<dbReference type="Pfam" id="PF00437">
    <property type="entry name" value="T2SSE"/>
    <property type="match status" value="1"/>
</dbReference>
<evidence type="ECO:0000259" key="2">
    <source>
        <dbReference type="Pfam" id="PF00437"/>
    </source>
</evidence>
<dbReference type="CDD" id="cd01130">
    <property type="entry name" value="VirB11-like_ATPase"/>
    <property type="match status" value="1"/>
</dbReference>
<dbReference type="Gene3D" id="3.30.450.380">
    <property type="match status" value="1"/>
</dbReference>
<dbReference type="EMBL" id="PIQH01000004">
    <property type="protein sequence ID" value="RUO80500.1"/>
    <property type="molecule type" value="Genomic_DNA"/>
</dbReference>
<reference evidence="3 4" key="1">
    <citation type="journal article" date="2011" name="Front. Microbiol.">
        <title>Genomic signatures of strain selection and enhancement in Bacillus atrophaeus var. globigii, a historical biowarfare simulant.</title>
        <authorList>
            <person name="Gibbons H.S."/>
            <person name="Broomall S.M."/>
            <person name="McNew L.A."/>
            <person name="Daligault H."/>
            <person name="Chapman C."/>
            <person name="Bruce D."/>
            <person name="Karavis M."/>
            <person name="Krepps M."/>
            <person name="McGregor P.A."/>
            <person name="Hong C."/>
            <person name="Park K.H."/>
            <person name="Akmal A."/>
            <person name="Feldman A."/>
            <person name="Lin J.S."/>
            <person name="Chang W.E."/>
            <person name="Higgs B.W."/>
            <person name="Demirev P."/>
            <person name="Lindquist J."/>
            <person name="Liem A."/>
            <person name="Fochler E."/>
            <person name="Read T.D."/>
            <person name="Tapia R."/>
            <person name="Johnson S."/>
            <person name="Bishop-Lilly K.A."/>
            <person name="Detter C."/>
            <person name="Han C."/>
            <person name="Sozhamannan S."/>
            <person name="Rosenzweig C.N."/>
            <person name="Skowronski E.W."/>
        </authorList>
    </citation>
    <scope>NUCLEOTIDE SEQUENCE [LARGE SCALE GENOMIC DNA]</scope>
    <source>
        <strain evidence="3 4">CC-PW-9</strain>
    </source>
</reference>
<gene>
    <name evidence="3" type="ORF">CWI84_05435</name>
</gene>
<evidence type="ECO:0000313" key="4">
    <source>
        <dbReference type="Proteomes" id="UP000287996"/>
    </source>
</evidence>
<sequence length="412" mass="45467">MEEQRQQLQTILREYLDQHDPVVARLDEQQLKQHAIAYLQSLTPTQNKANGVEDEQYWQQMISDVVGEAIGLGPLESLLQQSEISEIMVNRYDRIFIEKEGRLQRSSACFSDEAALRRAIDRIVLPLGRHIDEASPMVDARLADGSRMNAVLAPLAMSGSCLTIRKFSPKPLSLEDLVRSGSLSASAAEFLTIAVQCRQNVIISGGTGTGKTTLLNTLSAQIPEHERLITIEDAAELQLQHDNLIGLETRPKNQEGNGEIGIRQLVINALRMRPDRLIVGECRGAEALDMLQAMNTGHDGSLSTVHANNARDAVRRLEVMVLMSGLDLPVTAIRQQIASAVNLIIQIARRHDGKRIVTGIHEVTGIDGDTLQIAALFERSQLQQALTHCGVPASFAMRQPETVQRALQQCFS</sequence>
<comment type="similarity">
    <text evidence="1">Belongs to the GSP E family.</text>
</comment>